<dbReference type="AlphaFoldDB" id="A0A6J4REG2"/>
<name>A0A6J4REG2_9ACTN</name>
<gene>
    <name evidence="2" type="ORF">AVDCRST_MAG28-4169</name>
</gene>
<protein>
    <submittedName>
        <fullName evidence="2">Uncharacterized protein</fullName>
    </submittedName>
</protein>
<organism evidence="2">
    <name type="scientific">uncultured Rubrobacteraceae bacterium</name>
    <dbReference type="NCBI Taxonomy" id="349277"/>
    <lineage>
        <taxon>Bacteria</taxon>
        <taxon>Bacillati</taxon>
        <taxon>Actinomycetota</taxon>
        <taxon>Rubrobacteria</taxon>
        <taxon>Rubrobacterales</taxon>
        <taxon>Rubrobacteraceae</taxon>
        <taxon>environmental samples</taxon>
    </lineage>
</organism>
<reference evidence="2" key="1">
    <citation type="submission" date="2020-02" db="EMBL/GenBank/DDBJ databases">
        <authorList>
            <person name="Meier V. D."/>
        </authorList>
    </citation>
    <scope>NUCLEOTIDE SEQUENCE</scope>
    <source>
        <strain evidence="2">AVDCRST_MAG28</strain>
    </source>
</reference>
<evidence type="ECO:0000313" key="2">
    <source>
        <dbReference type="EMBL" id="CAA9466711.1"/>
    </source>
</evidence>
<dbReference type="EMBL" id="CADCVE010000107">
    <property type="protein sequence ID" value="CAA9466711.1"/>
    <property type="molecule type" value="Genomic_DNA"/>
</dbReference>
<sequence>AGGRPRQPAYSPHLERGARPGVDAAAGRRDAHLRLPQARDKLAQRGL</sequence>
<feature type="non-terminal residue" evidence="2">
    <location>
        <position position="47"/>
    </location>
</feature>
<feature type="non-terminal residue" evidence="2">
    <location>
        <position position="1"/>
    </location>
</feature>
<evidence type="ECO:0000256" key="1">
    <source>
        <dbReference type="SAM" id="MobiDB-lite"/>
    </source>
</evidence>
<feature type="region of interest" description="Disordered" evidence="1">
    <location>
        <begin position="1"/>
        <end position="47"/>
    </location>
</feature>
<feature type="compositionally biased region" description="Basic and acidic residues" evidence="1">
    <location>
        <begin position="26"/>
        <end position="47"/>
    </location>
</feature>
<proteinExistence type="predicted"/>
<accession>A0A6J4REG2</accession>